<dbReference type="Proteomes" id="UP000626109">
    <property type="component" value="Unassembled WGS sequence"/>
</dbReference>
<organism evidence="3 4">
    <name type="scientific">Polarella glacialis</name>
    <name type="common">Dinoflagellate</name>
    <dbReference type="NCBI Taxonomy" id="89957"/>
    <lineage>
        <taxon>Eukaryota</taxon>
        <taxon>Sar</taxon>
        <taxon>Alveolata</taxon>
        <taxon>Dinophyceae</taxon>
        <taxon>Suessiales</taxon>
        <taxon>Suessiaceae</taxon>
        <taxon>Polarella</taxon>
    </lineage>
</organism>
<feature type="region of interest" description="Disordered" evidence="1">
    <location>
        <begin position="1"/>
        <end position="20"/>
    </location>
</feature>
<feature type="compositionally biased region" description="Low complexity" evidence="1">
    <location>
        <begin position="1"/>
        <end position="10"/>
    </location>
</feature>
<evidence type="ECO:0000256" key="1">
    <source>
        <dbReference type="SAM" id="MobiDB-lite"/>
    </source>
</evidence>
<reference evidence="3" key="1">
    <citation type="submission" date="2021-02" db="EMBL/GenBank/DDBJ databases">
        <authorList>
            <person name="Dougan E. K."/>
            <person name="Rhodes N."/>
            <person name="Thang M."/>
            <person name="Chan C."/>
        </authorList>
    </citation>
    <scope>NUCLEOTIDE SEQUENCE</scope>
</reference>
<feature type="compositionally biased region" description="Pro residues" evidence="1">
    <location>
        <begin position="109"/>
        <end position="120"/>
    </location>
</feature>
<keyword evidence="2" id="KW-0472">Membrane</keyword>
<sequence>MSTASRSGAPPDGGGRGAASAAASSGLREQLLCLPVAIPFLILAIALPFVYVLIGNLQLPGGIASIREPSARSQIAINQSLAGVFAPLADALRPPSASDGAPAALAAPAAPPTAPAPAPQVPKVRPKLPPRPRPLDASPSVPPAAGPGPTAGPGTGEAQWLDSVRLEMEGWLNISVVAMSPGKLDARCGGQARFAYFSGQFRTFARNVRNRDSFLSGSGEGCWVQVLYTYDEIDSPRFLYGTKDVVEAAAGYRSAVPGAFAFLVARRLARPRPDILPGVVRFASLVAERRGLRRSAADVIVVSGPDILFSHAFNHPQLQAYALRPGSRPSSSSPRTKGRI</sequence>
<name>A0A813IWW1_POLGL</name>
<feature type="transmembrane region" description="Helical" evidence="2">
    <location>
        <begin position="31"/>
        <end position="54"/>
    </location>
</feature>
<feature type="region of interest" description="Disordered" evidence="1">
    <location>
        <begin position="97"/>
        <end position="157"/>
    </location>
</feature>
<protein>
    <submittedName>
        <fullName evidence="3">Uncharacterized protein</fullName>
    </submittedName>
</protein>
<gene>
    <name evidence="3" type="ORF">PGLA2088_LOCUS12743</name>
</gene>
<evidence type="ECO:0000256" key="2">
    <source>
        <dbReference type="SAM" id="Phobius"/>
    </source>
</evidence>
<accession>A0A813IWW1</accession>
<dbReference type="AlphaFoldDB" id="A0A813IWW1"/>
<proteinExistence type="predicted"/>
<dbReference type="EMBL" id="CAJNNW010015071">
    <property type="protein sequence ID" value="CAE8657313.1"/>
    <property type="molecule type" value="Genomic_DNA"/>
</dbReference>
<keyword evidence="2" id="KW-1133">Transmembrane helix</keyword>
<comment type="caution">
    <text evidence="3">The sequence shown here is derived from an EMBL/GenBank/DDBJ whole genome shotgun (WGS) entry which is preliminary data.</text>
</comment>
<keyword evidence="2" id="KW-0812">Transmembrane</keyword>
<evidence type="ECO:0000313" key="4">
    <source>
        <dbReference type="Proteomes" id="UP000626109"/>
    </source>
</evidence>
<evidence type="ECO:0000313" key="3">
    <source>
        <dbReference type="EMBL" id="CAE8657313.1"/>
    </source>
</evidence>
<feature type="compositionally biased region" description="Low complexity" evidence="1">
    <location>
        <begin position="97"/>
        <end position="108"/>
    </location>
</feature>